<sequence length="107" mass="12460">MIYNQYYSFFKDYFKPPQCEGVARKRVRIFEGNPTKQILTYTEAVRRVDPIYEAHGEVSNARVILAKAVQADHKAVDDLASIWCEWAEMELRHNNLKGAVELIQRVT</sequence>
<evidence type="ECO:0000313" key="4">
    <source>
        <dbReference type="EMBL" id="KAG6417748.1"/>
    </source>
</evidence>
<evidence type="ECO:0000313" key="5">
    <source>
        <dbReference type="Proteomes" id="UP000298416"/>
    </source>
</evidence>
<dbReference type="InterPro" id="IPR045075">
    <property type="entry name" value="Syf1-like"/>
</dbReference>
<dbReference type="EMBL" id="PNBA02000344">
    <property type="protein sequence ID" value="KAG6383953.1"/>
    <property type="molecule type" value="Genomic_DNA"/>
</dbReference>
<reference evidence="3" key="2">
    <citation type="submission" date="2020-08" db="EMBL/GenBank/DDBJ databases">
        <title>Plant Genome Project.</title>
        <authorList>
            <person name="Zhang R.-G."/>
        </authorList>
    </citation>
    <scope>NUCLEOTIDE SEQUENCE</scope>
    <source>
        <strain evidence="3">Huo1</strain>
        <tissue evidence="3">Leaf</tissue>
    </source>
</reference>
<name>A0A8X8YXE5_SALSN</name>
<dbReference type="Proteomes" id="UP000298416">
    <property type="component" value="Unassembled WGS sequence"/>
</dbReference>
<dbReference type="GO" id="GO:0071014">
    <property type="term" value="C:post-mRNA release spliceosomal complex"/>
    <property type="evidence" value="ECO:0007669"/>
    <property type="project" value="TreeGrafter"/>
</dbReference>
<dbReference type="EMBL" id="PNBA02000007">
    <property type="protein sequence ID" value="KAG6417748.1"/>
    <property type="molecule type" value="Genomic_DNA"/>
</dbReference>
<feature type="domain" description="Pre-mRNA-splicing factor Syf1/CRNKL1-like C-terminal HAT-repeats" evidence="2">
    <location>
        <begin position="50"/>
        <end position="107"/>
    </location>
</feature>
<dbReference type="SUPFAM" id="SSF48452">
    <property type="entry name" value="TPR-like"/>
    <property type="match status" value="1"/>
</dbReference>
<dbReference type="Gene3D" id="1.25.40.10">
    <property type="entry name" value="Tetratricopeptide repeat domain"/>
    <property type="match status" value="1"/>
</dbReference>
<dbReference type="InterPro" id="IPR011990">
    <property type="entry name" value="TPR-like_helical_dom_sf"/>
</dbReference>
<protein>
    <recommendedName>
        <fullName evidence="2">Pre-mRNA-splicing factor Syf1/CRNKL1-like C-terminal HAT-repeats domain-containing protein</fullName>
    </recommendedName>
</protein>
<proteinExistence type="predicted"/>
<dbReference type="GO" id="GO:0000974">
    <property type="term" value="C:Prp19 complex"/>
    <property type="evidence" value="ECO:0007669"/>
    <property type="project" value="TreeGrafter"/>
</dbReference>
<gene>
    <name evidence="4" type="ORF">SASPL_119941</name>
    <name evidence="3" type="ORF">SASPL_156255</name>
</gene>
<organism evidence="3">
    <name type="scientific">Salvia splendens</name>
    <name type="common">Scarlet sage</name>
    <dbReference type="NCBI Taxonomy" id="180675"/>
    <lineage>
        <taxon>Eukaryota</taxon>
        <taxon>Viridiplantae</taxon>
        <taxon>Streptophyta</taxon>
        <taxon>Embryophyta</taxon>
        <taxon>Tracheophyta</taxon>
        <taxon>Spermatophyta</taxon>
        <taxon>Magnoliopsida</taxon>
        <taxon>eudicotyledons</taxon>
        <taxon>Gunneridae</taxon>
        <taxon>Pentapetalae</taxon>
        <taxon>asterids</taxon>
        <taxon>lamiids</taxon>
        <taxon>Lamiales</taxon>
        <taxon>Lamiaceae</taxon>
        <taxon>Nepetoideae</taxon>
        <taxon>Mentheae</taxon>
        <taxon>Salviinae</taxon>
        <taxon>Salvia</taxon>
        <taxon>Salvia subgen. Calosphace</taxon>
        <taxon>core Calosphace</taxon>
    </lineage>
</organism>
<evidence type="ECO:0000256" key="1">
    <source>
        <dbReference type="ARBA" id="ARBA00022737"/>
    </source>
</evidence>
<dbReference type="GO" id="GO:0071007">
    <property type="term" value="C:U2-type catalytic step 2 spliceosome"/>
    <property type="evidence" value="ECO:0007669"/>
    <property type="project" value="TreeGrafter"/>
</dbReference>
<dbReference type="InterPro" id="IPR055430">
    <property type="entry name" value="HAT_Syf1_CNRKL1_C"/>
</dbReference>
<evidence type="ECO:0000313" key="3">
    <source>
        <dbReference type="EMBL" id="KAG6383953.1"/>
    </source>
</evidence>
<dbReference type="AlphaFoldDB" id="A0A8X8YXE5"/>
<dbReference type="GO" id="GO:0000349">
    <property type="term" value="P:generation of catalytic spliceosome for first transesterification step"/>
    <property type="evidence" value="ECO:0007669"/>
    <property type="project" value="TreeGrafter"/>
</dbReference>
<dbReference type="Pfam" id="PF23231">
    <property type="entry name" value="HAT_Syf1_CNRKL1_C"/>
    <property type="match status" value="1"/>
</dbReference>
<evidence type="ECO:0000259" key="2">
    <source>
        <dbReference type="Pfam" id="PF23231"/>
    </source>
</evidence>
<reference evidence="3" key="1">
    <citation type="submission" date="2018-01" db="EMBL/GenBank/DDBJ databases">
        <authorList>
            <person name="Mao J.F."/>
        </authorList>
    </citation>
    <scope>NUCLEOTIDE SEQUENCE</scope>
    <source>
        <strain evidence="3">Huo1</strain>
        <tissue evidence="3">Leaf</tissue>
    </source>
</reference>
<keyword evidence="5" id="KW-1185">Reference proteome</keyword>
<dbReference type="PANTHER" id="PTHR11246:SF5">
    <property type="entry name" value="PRE-MRNA-SPLICING FACTOR SYF1"/>
    <property type="match status" value="1"/>
</dbReference>
<comment type="caution">
    <text evidence="3">The sequence shown here is derived from an EMBL/GenBank/DDBJ whole genome shotgun (WGS) entry which is preliminary data.</text>
</comment>
<dbReference type="PANTHER" id="PTHR11246">
    <property type="entry name" value="PRE-MRNA SPLICING FACTOR"/>
    <property type="match status" value="1"/>
</dbReference>
<keyword evidence="1" id="KW-0677">Repeat</keyword>
<accession>A0A8X8YXE5</accession>